<dbReference type="NCBIfam" id="TIGR00621">
    <property type="entry name" value="ssb"/>
    <property type="match status" value="1"/>
</dbReference>
<dbReference type="AlphaFoldDB" id="A0A0G1IVQ6"/>
<dbReference type="PROSITE" id="PS50935">
    <property type="entry name" value="SSB"/>
    <property type="match status" value="1"/>
</dbReference>
<dbReference type="PANTHER" id="PTHR10302:SF27">
    <property type="entry name" value="SINGLE-STRANDED DNA-BINDING PROTEIN"/>
    <property type="match status" value="1"/>
</dbReference>
<dbReference type="GO" id="GO:0009295">
    <property type="term" value="C:nucleoid"/>
    <property type="evidence" value="ECO:0007669"/>
    <property type="project" value="TreeGrafter"/>
</dbReference>
<evidence type="ECO:0000256" key="4">
    <source>
        <dbReference type="SAM" id="MobiDB-lite"/>
    </source>
</evidence>
<reference evidence="5 6" key="1">
    <citation type="journal article" date="2015" name="Nature">
        <title>rRNA introns, odd ribosomes, and small enigmatic genomes across a large radiation of phyla.</title>
        <authorList>
            <person name="Brown C.T."/>
            <person name="Hug L.A."/>
            <person name="Thomas B.C."/>
            <person name="Sharon I."/>
            <person name="Castelle C.J."/>
            <person name="Singh A."/>
            <person name="Wilkins M.J."/>
            <person name="Williams K.H."/>
            <person name="Banfield J.F."/>
        </authorList>
    </citation>
    <scope>NUCLEOTIDE SEQUENCE [LARGE SCALE GENOMIC DNA]</scope>
</reference>
<dbReference type="CDD" id="cd04496">
    <property type="entry name" value="SSB_OBF"/>
    <property type="match status" value="1"/>
</dbReference>
<dbReference type="PANTHER" id="PTHR10302">
    <property type="entry name" value="SINGLE-STRANDED DNA-BINDING PROTEIN"/>
    <property type="match status" value="1"/>
</dbReference>
<feature type="compositionally biased region" description="Basic and acidic residues" evidence="4">
    <location>
        <begin position="138"/>
        <end position="147"/>
    </location>
</feature>
<sequence length="147" mass="16652">MNLNKVFLIGNLTRDPEMRSLPSGQAVVNFGLATNRMWKGKDGSQQKQAEFHNIVMFGRLAEITKQYLTKGSMIMIEGRIQTRSWQGQDDQKKQRTEIVAEAMQMGPRGGNRPQSAENPTKQEEEAPEALATVEYPEDEIKPEDIPF</sequence>
<evidence type="ECO:0000313" key="6">
    <source>
        <dbReference type="Proteomes" id="UP000033945"/>
    </source>
</evidence>
<comment type="caution">
    <text evidence="5">The sequence shown here is derived from an EMBL/GenBank/DDBJ whole genome shotgun (WGS) entry which is preliminary data.</text>
</comment>
<dbReference type="InterPro" id="IPR011344">
    <property type="entry name" value="ssDNA-bd"/>
</dbReference>
<dbReference type="InterPro" id="IPR012340">
    <property type="entry name" value="NA-bd_OB-fold"/>
</dbReference>
<evidence type="ECO:0000256" key="2">
    <source>
        <dbReference type="HAMAP-Rule" id="MF_00984"/>
    </source>
</evidence>
<dbReference type="PIRSF" id="PIRSF002070">
    <property type="entry name" value="SSB"/>
    <property type="match status" value="1"/>
</dbReference>
<accession>A0A0G1IVQ6</accession>
<comment type="caution">
    <text evidence="2">Lacks conserved residue(s) required for the propagation of feature annotation.</text>
</comment>
<evidence type="ECO:0000256" key="1">
    <source>
        <dbReference type="ARBA" id="ARBA00023125"/>
    </source>
</evidence>
<feature type="region of interest" description="Disordered" evidence="4">
    <location>
        <begin position="102"/>
        <end position="147"/>
    </location>
</feature>
<protein>
    <recommendedName>
        <fullName evidence="2 3">Single-stranded DNA-binding protein</fullName>
        <shortName evidence="2">SSB</shortName>
    </recommendedName>
</protein>
<dbReference type="HAMAP" id="MF_00984">
    <property type="entry name" value="SSB"/>
    <property type="match status" value="1"/>
</dbReference>
<evidence type="ECO:0000313" key="5">
    <source>
        <dbReference type="EMBL" id="KKT63145.1"/>
    </source>
</evidence>
<comment type="subunit">
    <text evidence="2">Homotetramer.</text>
</comment>
<dbReference type="Pfam" id="PF00436">
    <property type="entry name" value="SSB"/>
    <property type="match status" value="1"/>
</dbReference>
<proteinExistence type="inferred from homology"/>
<evidence type="ECO:0000256" key="3">
    <source>
        <dbReference type="PIRNR" id="PIRNR002070"/>
    </source>
</evidence>
<gene>
    <name evidence="5" type="ORF">UW55_C0006G0014</name>
</gene>
<dbReference type="GO" id="GO:0003697">
    <property type="term" value="F:single-stranded DNA binding"/>
    <property type="evidence" value="ECO:0007669"/>
    <property type="project" value="UniProtKB-UniRule"/>
</dbReference>
<dbReference type="GO" id="GO:0006260">
    <property type="term" value="P:DNA replication"/>
    <property type="evidence" value="ECO:0007669"/>
    <property type="project" value="InterPro"/>
</dbReference>
<dbReference type="Proteomes" id="UP000033945">
    <property type="component" value="Unassembled WGS sequence"/>
</dbReference>
<organism evidence="5 6">
    <name type="scientific">Candidatus Giovannonibacteria bacterium GW2011_GWA2_44_26</name>
    <dbReference type="NCBI Taxonomy" id="1618648"/>
    <lineage>
        <taxon>Bacteria</taxon>
        <taxon>Candidatus Giovannoniibacteriota</taxon>
    </lineage>
</organism>
<dbReference type="EMBL" id="LCIT01000006">
    <property type="protein sequence ID" value="KKT63145.1"/>
    <property type="molecule type" value="Genomic_DNA"/>
</dbReference>
<dbReference type="InterPro" id="IPR000424">
    <property type="entry name" value="Primosome_PriB/ssb"/>
</dbReference>
<dbReference type="PATRIC" id="fig|1618648.3.peg.493"/>
<name>A0A0G1IVQ6_9BACT</name>
<keyword evidence="1 2" id="KW-0238">DNA-binding</keyword>
<dbReference type="SUPFAM" id="SSF50249">
    <property type="entry name" value="Nucleic acid-binding proteins"/>
    <property type="match status" value="1"/>
</dbReference>
<dbReference type="Gene3D" id="2.40.50.140">
    <property type="entry name" value="Nucleic acid-binding proteins"/>
    <property type="match status" value="1"/>
</dbReference>